<evidence type="ECO:0000256" key="3">
    <source>
        <dbReference type="ARBA" id="ARBA00023163"/>
    </source>
</evidence>
<dbReference type="SUPFAM" id="SSF51182">
    <property type="entry name" value="RmlC-like cupins"/>
    <property type="match status" value="1"/>
</dbReference>
<gene>
    <name evidence="5" type="ORF">DZC72_09745</name>
</gene>
<evidence type="ECO:0000313" key="5">
    <source>
        <dbReference type="EMBL" id="RRQ48011.1"/>
    </source>
</evidence>
<dbReference type="InterPro" id="IPR014710">
    <property type="entry name" value="RmlC-like_jellyroll"/>
</dbReference>
<organism evidence="5 6">
    <name type="scientific">Maribacter algicola</name>
    <dbReference type="NCBI Taxonomy" id="2498892"/>
    <lineage>
        <taxon>Bacteria</taxon>
        <taxon>Pseudomonadati</taxon>
        <taxon>Bacteroidota</taxon>
        <taxon>Flavobacteriia</taxon>
        <taxon>Flavobacteriales</taxon>
        <taxon>Flavobacteriaceae</taxon>
        <taxon>Maribacter</taxon>
    </lineage>
</organism>
<dbReference type="Gene3D" id="2.60.120.10">
    <property type="entry name" value="Jelly Rolls"/>
    <property type="match status" value="1"/>
</dbReference>
<comment type="caution">
    <text evidence="5">The sequence shown here is derived from an EMBL/GenBank/DDBJ whole genome shotgun (WGS) entry which is preliminary data.</text>
</comment>
<name>A0A3R8WDK3_9FLAO</name>
<dbReference type="PANTHER" id="PTHR43280">
    <property type="entry name" value="ARAC-FAMILY TRANSCRIPTIONAL REGULATOR"/>
    <property type="match status" value="1"/>
</dbReference>
<dbReference type="PROSITE" id="PS00041">
    <property type="entry name" value="HTH_ARAC_FAMILY_1"/>
    <property type="match status" value="1"/>
</dbReference>
<protein>
    <submittedName>
        <fullName evidence="5">AraC family transcriptional regulator</fullName>
    </submittedName>
</protein>
<dbReference type="OrthoDB" id="1410704at2"/>
<dbReference type="PANTHER" id="PTHR43280:SF27">
    <property type="entry name" value="TRANSCRIPTIONAL REGULATOR MTLR"/>
    <property type="match status" value="1"/>
</dbReference>
<dbReference type="Pfam" id="PF12833">
    <property type="entry name" value="HTH_18"/>
    <property type="match status" value="1"/>
</dbReference>
<dbReference type="InterPro" id="IPR009057">
    <property type="entry name" value="Homeodomain-like_sf"/>
</dbReference>
<evidence type="ECO:0000256" key="2">
    <source>
        <dbReference type="ARBA" id="ARBA00023125"/>
    </source>
</evidence>
<keyword evidence="3" id="KW-0804">Transcription</keyword>
<dbReference type="SUPFAM" id="SSF46689">
    <property type="entry name" value="Homeodomain-like"/>
    <property type="match status" value="2"/>
</dbReference>
<dbReference type="RefSeq" id="WP_125222731.1">
    <property type="nucleotide sequence ID" value="NZ_QUSX01000002.1"/>
</dbReference>
<keyword evidence="6" id="KW-1185">Reference proteome</keyword>
<dbReference type="SMART" id="SM00342">
    <property type="entry name" value="HTH_ARAC"/>
    <property type="match status" value="1"/>
</dbReference>
<dbReference type="InterPro" id="IPR018062">
    <property type="entry name" value="HTH_AraC-typ_CS"/>
</dbReference>
<dbReference type="Proteomes" id="UP000286990">
    <property type="component" value="Unassembled WGS sequence"/>
</dbReference>
<evidence type="ECO:0000259" key="4">
    <source>
        <dbReference type="PROSITE" id="PS01124"/>
    </source>
</evidence>
<dbReference type="Gene3D" id="1.10.10.60">
    <property type="entry name" value="Homeodomain-like"/>
    <property type="match status" value="2"/>
</dbReference>
<dbReference type="GO" id="GO:0003700">
    <property type="term" value="F:DNA-binding transcription factor activity"/>
    <property type="evidence" value="ECO:0007669"/>
    <property type="project" value="InterPro"/>
</dbReference>
<dbReference type="GO" id="GO:0043565">
    <property type="term" value="F:sequence-specific DNA binding"/>
    <property type="evidence" value="ECO:0007669"/>
    <property type="project" value="InterPro"/>
</dbReference>
<dbReference type="InterPro" id="IPR011051">
    <property type="entry name" value="RmlC_Cupin_sf"/>
</dbReference>
<dbReference type="InterPro" id="IPR018060">
    <property type="entry name" value="HTH_AraC"/>
</dbReference>
<proteinExistence type="predicted"/>
<keyword evidence="1" id="KW-0805">Transcription regulation</keyword>
<dbReference type="EMBL" id="QUSX01000002">
    <property type="protein sequence ID" value="RRQ48011.1"/>
    <property type="molecule type" value="Genomic_DNA"/>
</dbReference>
<sequence length="292" mass="33947">MKLHFIDRKSSVTNSLSVTRNSYPHFLKLWHFHPELELVMIIKSTGTRFVGDSIEKFNEGEVVLLGKNLPHMWINDPDYYTGNTDMIAEAIAVHFKKEFLGDTFFEVPEMLKITNLIHKASLGMVFTNVDNDLRAKIKSLVNLRDFEKVITLLQILQELAEDTQARILSSNGFIKPFNQDASQDLEKIYEYIYKNFNKPISSRKVAEIANMNSSAFSRFFTKIHRKSFTRYLNEIRIGYACKMLIEGEQKIISICYESGFRNVSNFNRQFKLIRGITPNEFAKIYNNESELI</sequence>
<evidence type="ECO:0000313" key="6">
    <source>
        <dbReference type="Proteomes" id="UP000286990"/>
    </source>
</evidence>
<dbReference type="AlphaFoldDB" id="A0A3R8WDK3"/>
<reference evidence="6" key="1">
    <citation type="submission" date="2018-12" db="EMBL/GenBank/DDBJ databases">
        <title>Maribacter lutimaris sp. nov., isolated from marine sediment.</title>
        <authorList>
            <person name="Kim K.K."/>
        </authorList>
    </citation>
    <scope>NUCLEOTIDE SEQUENCE [LARGE SCALE GENOMIC DNA]</scope>
    <source>
        <strain evidence="6">PoM-212</strain>
    </source>
</reference>
<accession>A0A3R8WDK3</accession>
<feature type="domain" description="HTH araC/xylS-type" evidence="4">
    <location>
        <begin position="186"/>
        <end position="284"/>
    </location>
</feature>
<evidence type="ECO:0000256" key="1">
    <source>
        <dbReference type="ARBA" id="ARBA00023015"/>
    </source>
</evidence>
<dbReference type="PROSITE" id="PS01124">
    <property type="entry name" value="HTH_ARAC_FAMILY_2"/>
    <property type="match status" value="1"/>
</dbReference>
<keyword evidence="2" id="KW-0238">DNA-binding</keyword>
<dbReference type="CDD" id="cd06976">
    <property type="entry name" value="cupin_MtlR-like_N"/>
    <property type="match status" value="1"/>
</dbReference>